<comment type="similarity">
    <text evidence="1">Belongs to the iron/ascorbate-dependent oxidoreductase family.</text>
</comment>
<keyword evidence="1" id="KW-0560">Oxidoreductase</keyword>
<reference evidence="3 4" key="1">
    <citation type="journal article" date="2020" name="G3 (Bethesda)">
        <title>Improved Reference Genome for Cyclotella cryptica CCMP332, a Model for Cell Wall Morphogenesis, Salinity Adaptation, and Lipid Production in Diatoms (Bacillariophyta).</title>
        <authorList>
            <person name="Roberts W.R."/>
            <person name="Downey K.M."/>
            <person name="Ruck E.C."/>
            <person name="Traller J.C."/>
            <person name="Alverson A.J."/>
        </authorList>
    </citation>
    <scope>NUCLEOTIDE SEQUENCE [LARGE SCALE GENOMIC DNA]</scope>
    <source>
        <strain evidence="3 4">CCMP332</strain>
    </source>
</reference>
<dbReference type="InterPro" id="IPR005123">
    <property type="entry name" value="Oxoglu/Fe-dep_dioxygenase_dom"/>
</dbReference>
<keyword evidence="4" id="KW-1185">Reference proteome</keyword>
<gene>
    <name evidence="3" type="ORF">HJC23_012775</name>
</gene>
<accession>A0ABD3Q3J7</accession>
<dbReference type="Gene3D" id="2.60.120.620">
    <property type="entry name" value="q2cbj1_9rhob like domain"/>
    <property type="match status" value="1"/>
</dbReference>
<keyword evidence="1" id="KW-0408">Iron</keyword>
<comment type="caution">
    <text evidence="3">The sequence shown here is derived from an EMBL/GenBank/DDBJ whole genome shotgun (WGS) entry which is preliminary data.</text>
</comment>
<dbReference type="EMBL" id="JABMIG020000077">
    <property type="protein sequence ID" value="KAL3794765.1"/>
    <property type="molecule type" value="Genomic_DNA"/>
</dbReference>
<evidence type="ECO:0000259" key="2">
    <source>
        <dbReference type="PROSITE" id="PS51471"/>
    </source>
</evidence>
<evidence type="ECO:0000313" key="4">
    <source>
        <dbReference type="Proteomes" id="UP001516023"/>
    </source>
</evidence>
<evidence type="ECO:0000256" key="1">
    <source>
        <dbReference type="RuleBase" id="RU003682"/>
    </source>
</evidence>
<evidence type="ECO:0000313" key="3">
    <source>
        <dbReference type="EMBL" id="KAL3794765.1"/>
    </source>
</evidence>
<name>A0ABD3Q3J7_9STRA</name>
<dbReference type="GO" id="GO:0046872">
    <property type="term" value="F:metal ion binding"/>
    <property type="evidence" value="ECO:0007669"/>
    <property type="project" value="UniProtKB-KW"/>
</dbReference>
<dbReference type="GO" id="GO:0016491">
    <property type="term" value="F:oxidoreductase activity"/>
    <property type="evidence" value="ECO:0007669"/>
    <property type="project" value="UniProtKB-KW"/>
</dbReference>
<dbReference type="PROSITE" id="PS51471">
    <property type="entry name" value="FE2OG_OXY"/>
    <property type="match status" value="1"/>
</dbReference>
<feature type="domain" description="Fe2OG dioxygenase" evidence="2">
    <location>
        <begin position="140"/>
        <end position="261"/>
    </location>
</feature>
<keyword evidence="1" id="KW-0479">Metal-binding</keyword>
<dbReference type="InterPro" id="IPR056470">
    <property type="entry name" value="BesD/HalB-like"/>
</dbReference>
<organism evidence="3 4">
    <name type="scientific">Cyclotella cryptica</name>
    <dbReference type="NCBI Taxonomy" id="29204"/>
    <lineage>
        <taxon>Eukaryota</taxon>
        <taxon>Sar</taxon>
        <taxon>Stramenopiles</taxon>
        <taxon>Ochrophyta</taxon>
        <taxon>Bacillariophyta</taxon>
        <taxon>Coscinodiscophyceae</taxon>
        <taxon>Thalassiosirophycidae</taxon>
        <taxon>Stephanodiscales</taxon>
        <taxon>Stephanodiscaceae</taxon>
        <taxon>Cyclotella</taxon>
    </lineage>
</organism>
<proteinExistence type="inferred from homology"/>
<dbReference type="SUPFAM" id="SSF51197">
    <property type="entry name" value="Clavaminate synthase-like"/>
    <property type="match status" value="1"/>
</dbReference>
<dbReference type="AlphaFoldDB" id="A0ABD3Q3J7"/>
<protein>
    <recommendedName>
        <fullName evidence="2">Fe2OG dioxygenase domain-containing protein</fullName>
    </recommendedName>
</protein>
<dbReference type="Pfam" id="PF23169">
    <property type="entry name" value="HalD"/>
    <property type="match status" value="1"/>
</dbReference>
<sequence>MINYSKYPIHNQTDKSPDYDALVQLCKDQIRRQGFVCLKSFLESSFVDHLISSVLDLEKQGVGFYSTERHNIFLEENSSTPTEEHSNISSHPRNIQLKSSKILINAKDLSSHATDLDNLFQSRALLHFISDVLEMKLYTSTDECGKYYANIFHEGDGLNWHFDRSEFSISLILQPAEEGGMFQFVPNSREMVEGWSEMPLDMNDFTASLGTSQRSKLMVLQEPELASGDLYLFRGQKSLHRVSEVVKGKRINVILTFNTETDVVLNKYTLKKFFGVEGS</sequence>
<dbReference type="Proteomes" id="UP001516023">
    <property type="component" value="Unassembled WGS sequence"/>
</dbReference>